<dbReference type="RefSeq" id="WP_270953965.1">
    <property type="nucleotide sequence ID" value="NZ_JAQGLA010000116.1"/>
</dbReference>
<comment type="caution">
    <text evidence="1">The sequence shown here is derived from an EMBL/GenBank/DDBJ whole genome shotgun (WGS) entry which is preliminary data.</text>
</comment>
<dbReference type="Proteomes" id="UP001210380">
    <property type="component" value="Unassembled WGS sequence"/>
</dbReference>
<name>A0ABT4V9V9_9PSEU</name>
<gene>
    <name evidence="1" type="ORF">OU415_35305</name>
</gene>
<dbReference type="EMBL" id="JAQGLA010000116">
    <property type="protein sequence ID" value="MDA3630739.1"/>
    <property type="molecule type" value="Genomic_DNA"/>
</dbReference>
<dbReference type="InterPro" id="IPR011008">
    <property type="entry name" value="Dimeric_a/b-barrel"/>
</dbReference>
<proteinExistence type="predicted"/>
<protein>
    <recommendedName>
        <fullName evidence="3">EthD domain-containing protein</fullName>
    </recommendedName>
</protein>
<organism evidence="1 2">
    <name type="scientific">Saccharopolyspora oryzae</name>
    <dbReference type="NCBI Taxonomy" id="2997343"/>
    <lineage>
        <taxon>Bacteria</taxon>
        <taxon>Bacillati</taxon>
        <taxon>Actinomycetota</taxon>
        <taxon>Actinomycetes</taxon>
        <taxon>Pseudonocardiales</taxon>
        <taxon>Pseudonocardiaceae</taxon>
        <taxon>Saccharopolyspora</taxon>
    </lineage>
</organism>
<evidence type="ECO:0000313" key="2">
    <source>
        <dbReference type="Proteomes" id="UP001210380"/>
    </source>
</evidence>
<dbReference type="SUPFAM" id="SSF54909">
    <property type="entry name" value="Dimeric alpha+beta barrel"/>
    <property type="match status" value="1"/>
</dbReference>
<evidence type="ECO:0008006" key="3">
    <source>
        <dbReference type="Google" id="ProtNLM"/>
    </source>
</evidence>
<sequence length="79" mass="9252">MGRYKFVVFTKPIEGREAEYNEWYDDQHVPDVLNVPGFVAAQRFRLASDQRMPGPLEWEYLAIYEIETDDLKESLAILA</sequence>
<dbReference type="Pfam" id="PF14114">
    <property type="entry name" value="DUF4286"/>
    <property type="match status" value="1"/>
</dbReference>
<evidence type="ECO:0000313" key="1">
    <source>
        <dbReference type="EMBL" id="MDA3630739.1"/>
    </source>
</evidence>
<keyword evidence="2" id="KW-1185">Reference proteome</keyword>
<dbReference type="InterPro" id="IPR025563">
    <property type="entry name" value="DUF4286"/>
</dbReference>
<accession>A0ABT4V9V9</accession>
<dbReference type="Gene3D" id="3.30.70.100">
    <property type="match status" value="1"/>
</dbReference>
<reference evidence="1 2" key="1">
    <citation type="submission" date="2022-11" db="EMBL/GenBank/DDBJ databases">
        <title>Draft genome sequence of Saccharopolyspora sp. WRP15-2 isolated from rhizosphere soils of wild rice in Thailand.</title>
        <authorList>
            <person name="Duangmal K."/>
            <person name="Kammanee S."/>
            <person name="Muangham S."/>
        </authorList>
    </citation>
    <scope>NUCLEOTIDE SEQUENCE [LARGE SCALE GENOMIC DNA]</scope>
    <source>
        <strain evidence="1 2">WRP15-2</strain>
    </source>
</reference>